<proteinExistence type="predicted"/>
<keyword evidence="3" id="KW-1185">Reference proteome</keyword>
<evidence type="ECO:0000256" key="1">
    <source>
        <dbReference type="SAM" id="Phobius"/>
    </source>
</evidence>
<keyword evidence="1" id="KW-0812">Transmembrane</keyword>
<evidence type="ECO:0000313" key="3">
    <source>
        <dbReference type="Proteomes" id="UP000734854"/>
    </source>
</evidence>
<protein>
    <submittedName>
        <fullName evidence="2">Uncharacterized protein</fullName>
    </submittedName>
</protein>
<evidence type="ECO:0000313" key="2">
    <source>
        <dbReference type="EMBL" id="KAG6498254.1"/>
    </source>
</evidence>
<dbReference type="EMBL" id="JACMSC010000012">
    <property type="protein sequence ID" value="KAG6498254.1"/>
    <property type="molecule type" value="Genomic_DNA"/>
</dbReference>
<feature type="transmembrane region" description="Helical" evidence="1">
    <location>
        <begin position="76"/>
        <end position="98"/>
    </location>
</feature>
<reference evidence="2 3" key="1">
    <citation type="submission" date="2020-08" db="EMBL/GenBank/DDBJ databases">
        <title>Plant Genome Project.</title>
        <authorList>
            <person name="Zhang R.-G."/>
        </authorList>
    </citation>
    <scope>NUCLEOTIDE SEQUENCE [LARGE SCALE GENOMIC DNA]</scope>
    <source>
        <tissue evidence="2">Rhizome</tissue>
    </source>
</reference>
<dbReference type="AlphaFoldDB" id="A0A8J5G530"/>
<organism evidence="2 3">
    <name type="scientific">Zingiber officinale</name>
    <name type="common">Ginger</name>
    <name type="synonym">Amomum zingiber</name>
    <dbReference type="NCBI Taxonomy" id="94328"/>
    <lineage>
        <taxon>Eukaryota</taxon>
        <taxon>Viridiplantae</taxon>
        <taxon>Streptophyta</taxon>
        <taxon>Embryophyta</taxon>
        <taxon>Tracheophyta</taxon>
        <taxon>Spermatophyta</taxon>
        <taxon>Magnoliopsida</taxon>
        <taxon>Liliopsida</taxon>
        <taxon>Zingiberales</taxon>
        <taxon>Zingiberaceae</taxon>
        <taxon>Zingiber</taxon>
    </lineage>
</organism>
<name>A0A8J5G530_ZINOF</name>
<keyword evidence="1" id="KW-0472">Membrane</keyword>
<sequence length="102" mass="12016">MYSLVHRKTTFAIGKFQVKLCLIKLQVLQTKEIRTYADFDFSSCVRTQMKYILFFLHCISNYVFMSHSGFPSISNYVILFALFLVILCLILFLLKVIVWCEL</sequence>
<gene>
    <name evidence="2" type="ORF">ZIOFF_046166</name>
</gene>
<dbReference type="Proteomes" id="UP000734854">
    <property type="component" value="Unassembled WGS sequence"/>
</dbReference>
<accession>A0A8J5G530</accession>
<keyword evidence="1" id="KW-1133">Transmembrane helix</keyword>
<comment type="caution">
    <text evidence="2">The sequence shown here is derived from an EMBL/GenBank/DDBJ whole genome shotgun (WGS) entry which is preliminary data.</text>
</comment>
<feature type="transmembrane region" description="Helical" evidence="1">
    <location>
        <begin position="51"/>
        <end position="70"/>
    </location>
</feature>